<sequence length="402" mass="44470">MYEWPVVRFEELAASEKSAFSKPYGSAYTKDDYVRSGVPLVRGVNLGDGRFHDDEFVFITEEKADRLPGANLTGGDLVITHRGTIGQVSMIPRSPKYARYVLSTSQVKARLDSGKAIPEFYYYWLTSPVGQREILQHVSTVGVPGLVQPVATVKSFRVPHPPVAEQRAVVAVLGALDDKIAVNERIATTADTLAVALFHRATLKYPAGFTERPLSATAEFVNGRAFTKGATGTGRMVVRIAEINSGPGASTVYNDIDVPEQHLAKPGDVLFAWSGSLTVARWFRPEAIINQHIFKCVPKNGYPQWLINHLVHRKIDEFRAIAADKATTMGHIQRKHLDEAVPVPDHDVLQMLHAEIGPLWDRALLAEQENLTLATLRDTLLPQLMSGRLRVKDAEKIVEDHA</sequence>
<accession>A0AAU1UMB7</accession>
<comment type="similarity">
    <text evidence="1">Belongs to the type-I restriction system S methylase family.</text>
</comment>
<name>A0AAU1UMB7_9ACTN</name>
<dbReference type="GO" id="GO:0009307">
    <property type="term" value="P:DNA restriction-modification system"/>
    <property type="evidence" value="ECO:0007669"/>
    <property type="project" value="UniProtKB-KW"/>
</dbReference>
<evidence type="ECO:0000256" key="2">
    <source>
        <dbReference type="ARBA" id="ARBA00022747"/>
    </source>
</evidence>
<dbReference type="PANTHER" id="PTHR30408">
    <property type="entry name" value="TYPE-1 RESTRICTION ENZYME ECOKI SPECIFICITY PROTEIN"/>
    <property type="match status" value="1"/>
</dbReference>
<dbReference type="PANTHER" id="PTHR30408:SF12">
    <property type="entry name" value="TYPE I RESTRICTION ENZYME MJAVIII SPECIFICITY SUBUNIT"/>
    <property type="match status" value="1"/>
</dbReference>
<dbReference type="REBASE" id="792330">
    <property type="entry name" value="S.Ssp119ORF49810P"/>
</dbReference>
<keyword evidence="2" id="KW-0680">Restriction system</keyword>
<dbReference type="AlphaFoldDB" id="A0AAU1UMB7"/>
<dbReference type="InterPro" id="IPR000055">
    <property type="entry name" value="Restrct_endonuc_typeI_TRD"/>
</dbReference>
<evidence type="ECO:0000256" key="3">
    <source>
        <dbReference type="ARBA" id="ARBA00023125"/>
    </source>
</evidence>
<reference evidence="5" key="1">
    <citation type="submission" date="2022-10" db="EMBL/GenBank/DDBJ databases">
        <title>The complete genomes of actinobacterial strains from the NBC collection.</title>
        <authorList>
            <person name="Joergensen T.S."/>
            <person name="Alvarez Arevalo M."/>
            <person name="Sterndorff E.B."/>
            <person name="Faurdal D."/>
            <person name="Vuksanovic O."/>
            <person name="Mourched A.-S."/>
            <person name="Charusanti P."/>
            <person name="Shaw S."/>
            <person name="Blin K."/>
            <person name="Weber T."/>
        </authorList>
    </citation>
    <scope>NUCLEOTIDE SEQUENCE</scope>
    <source>
        <strain evidence="5">NBC_00119</strain>
    </source>
</reference>
<protein>
    <submittedName>
        <fullName evidence="5">Restriction endonuclease subunit S</fullName>
        <ecNumber evidence="5">3.1.21.-</ecNumber>
    </submittedName>
</protein>
<dbReference type="InterPro" id="IPR044946">
    <property type="entry name" value="Restrct_endonuc_typeI_TRD_sf"/>
</dbReference>
<feature type="domain" description="Type I restriction modification DNA specificity" evidence="4">
    <location>
        <begin position="3"/>
        <end position="186"/>
    </location>
</feature>
<dbReference type="GO" id="GO:0003677">
    <property type="term" value="F:DNA binding"/>
    <property type="evidence" value="ECO:0007669"/>
    <property type="project" value="UniProtKB-KW"/>
</dbReference>
<dbReference type="Gene3D" id="3.90.220.20">
    <property type="entry name" value="DNA methylase specificity domains"/>
    <property type="match status" value="2"/>
</dbReference>
<keyword evidence="5" id="KW-0378">Hydrolase</keyword>
<evidence type="ECO:0000313" key="5">
    <source>
        <dbReference type="EMBL" id="WTS18353.1"/>
    </source>
</evidence>
<organism evidence="5">
    <name type="scientific">Streptomyces sp. NBC_00119</name>
    <dbReference type="NCBI Taxonomy" id="2975659"/>
    <lineage>
        <taxon>Bacteria</taxon>
        <taxon>Bacillati</taxon>
        <taxon>Actinomycetota</taxon>
        <taxon>Actinomycetes</taxon>
        <taxon>Kitasatosporales</taxon>
        <taxon>Streptomycetaceae</taxon>
        <taxon>Streptomyces</taxon>
    </lineage>
</organism>
<evidence type="ECO:0000256" key="1">
    <source>
        <dbReference type="ARBA" id="ARBA00010923"/>
    </source>
</evidence>
<dbReference type="GO" id="GO:0016787">
    <property type="term" value="F:hydrolase activity"/>
    <property type="evidence" value="ECO:0007669"/>
    <property type="project" value="UniProtKB-KW"/>
</dbReference>
<keyword evidence="5" id="KW-0255">Endonuclease</keyword>
<dbReference type="EMBL" id="CP108195">
    <property type="protein sequence ID" value="WTS18353.1"/>
    <property type="molecule type" value="Genomic_DNA"/>
</dbReference>
<dbReference type="Pfam" id="PF01420">
    <property type="entry name" value="Methylase_S"/>
    <property type="match status" value="1"/>
</dbReference>
<dbReference type="SUPFAM" id="SSF116734">
    <property type="entry name" value="DNA methylase specificity domain"/>
    <property type="match status" value="2"/>
</dbReference>
<proteinExistence type="inferred from homology"/>
<gene>
    <name evidence="5" type="ORF">OHU69_49805</name>
</gene>
<keyword evidence="3" id="KW-0238">DNA-binding</keyword>
<dbReference type="GO" id="GO:0004519">
    <property type="term" value="F:endonuclease activity"/>
    <property type="evidence" value="ECO:0007669"/>
    <property type="project" value="UniProtKB-KW"/>
</dbReference>
<keyword evidence="5" id="KW-0540">Nuclease</keyword>
<dbReference type="EC" id="3.1.21.-" evidence="5"/>
<evidence type="ECO:0000259" key="4">
    <source>
        <dbReference type="Pfam" id="PF01420"/>
    </source>
</evidence>
<dbReference type="InterPro" id="IPR052021">
    <property type="entry name" value="Type-I_RS_S_subunit"/>
</dbReference>